<evidence type="ECO:0000256" key="11">
    <source>
        <dbReference type="ARBA" id="ARBA00023136"/>
    </source>
</evidence>
<keyword evidence="12" id="KW-1015">Disulfide bond</keyword>
<sequence>MPQNAERHAYLITAHDKPEQLKLLLSLLDDSNNDLYLHIDKKAAGIQNSDLTDAIKKAHIRFVPRLDARWGSEVFIDAIASLIREAVKTEHAYYHLLSGVDLPLKPQQEIRAFFAEHAGKEFVAFDQKSADQRVLVQRLGRYSVRRPVGPFALRAYKRFEPLWNKLQSALGVNRIKRCPVVFQKGAVWFSITHAFALYLLEQFPHYRPYYKHSVCTDEIWLQTILVNSPFMERRSFSGWDDELAATMRYVDWSDGGRSPKVLVSEDYDSLISSGALFARKFDQAVDGAVIDRIAQFVRSRGNQ</sequence>
<accession>A0A644X3J9</accession>
<dbReference type="GO" id="GO:0030158">
    <property type="term" value="F:protein xylosyltransferase activity"/>
    <property type="evidence" value="ECO:0007669"/>
    <property type="project" value="InterPro"/>
</dbReference>
<dbReference type="Pfam" id="PF02485">
    <property type="entry name" value="Branch"/>
    <property type="match status" value="1"/>
</dbReference>
<evidence type="ECO:0000256" key="5">
    <source>
        <dbReference type="ARBA" id="ARBA00022692"/>
    </source>
</evidence>
<comment type="subcellular location">
    <subcellularLocation>
        <location evidence="2">Endoplasmic reticulum membrane</location>
        <topology evidence="2">Single-pass type II membrane protein</topology>
    </subcellularLocation>
    <subcellularLocation>
        <location evidence="1">Golgi apparatus membrane</location>
        <topology evidence="1">Single-pass type II membrane protein</topology>
    </subcellularLocation>
</comment>
<evidence type="ECO:0000256" key="14">
    <source>
        <dbReference type="ARBA" id="ARBA00042865"/>
    </source>
</evidence>
<dbReference type="GO" id="GO:0005789">
    <property type="term" value="C:endoplasmic reticulum membrane"/>
    <property type="evidence" value="ECO:0007669"/>
    <property type="project" value="UniProtKB-SubCell"/>
</dbReference>
<dbReference type="PANTHER" id="PTHR46025:SF3">
    <property type="entry name" value="XYLOSYLTRANSFERASE OXT"/>
    <property type="match status" value="1"/>
</dbReference>
<proteinExistence type="predicted"/>
<keyword evidence="7" id="KW-0256">Endoplasmic reticulum</keyword>
<evidence type="ECO:0000256" key="6">
    <source>
        <dbReference type="ARBA" id="ARBA00022723"/>
    </source>
</evidence>
<evidence type="ECO:0000256" key="7">
    <source>
        <dbReference type="ARBA" id="ARBA00022824"/>
    </source>
</evidence>
<evidence type="ECO:0000256" key="2">
    <source>
        <dbReference type="ARBA" id="ARBA00004648"/>
    </source>
</evidence>
<dbReference type="GO" id="GO:0050650">
    <property type="term" value="P:chondroitin sulfate proteoglycan biosynthetic process"/>
    <property type="evidence" value="ECO:0007669"/>
    <property type="project" value="TreeGrafter"/>
</dbReference>
<evidence type="ECO:0000256" key="1">
    <source>
        <dbReference type="ARBA" id="ARBA00004323"/>
    </source>
</evidence>
<evidence type="ECO:0000256" key="8">
    <source>
        <dbReference type="ARBA" id="ARBA00022968"/>
    </source>
</evidence>
<keyword evidence="8" id="KW-0735">Signal-anchor</keyword>
<dbReference type="GO" id="GO:0046872">
    <property type="term" value="F:metal ion binding"/>
    <property type="evidence" value="ECO:0007669"/>
    <property type="project" value="UniProtKB-KW"/>
</dbReference>
<keyword evidence="11" id="KW-0472">Membrane</keyword>
<evidence type="ECO:0000256" key="9">
    <source>
        <dbReference type="ARBA" id="ARBA00022989"/>
    </source>
</evidence>
<dbReference type="AlphaFoldDB" id="A0A644X3J9"/>
<dbReference type="EMBL" id="VSSQ01001735">
    <property type="protein sequence ID" value="MPM10732.1"/>
    <property type="molecule type" value="Genomic_DNA"/>
</dbReference>
<dbReference type="GO" id="GO:0000139">
    <property type="term" value="C:Golgi membrane"/>
    <property type="evidence" value="ECO:0007669"/>
    <property type="project" value="UniProtKB-SubCell"/>
</dbReference>
<keyword evidence="13" id="KW-0325">Glycoprotein</keyword>
<comment type="caution">
    <text evidence="15">The sequence shown here is derived from an EMBL/GenBank/DDBJ whole genome shotgun (WGS) entry which is preliminary data.</text>
</comment>
<dbReference type="PANTHER" id="PTHR46025">
    <property type="entry name" value="XYLOSYLTRANSFERASE OXT"/>
    <property type="match status" value="1"/>
</dbReference>
<reference evidence="15" key="1">
    <citation type="submission" date="2019-08" db="EMBL/GenBank/DDBJ databases">
        <authorList>
            <person name="Kucharzyk K."/>
            <person name="Murdoch R.W."/>
            <person name="Higgins S."/>
            <person name="Loffler F."/>
        </authorList>
    </citation>
    <scope>NUCLEOTIDE SEQUENCE</scope>
</reference>
<protein>
    <recommendedName>
        <fullName evidence="14">Peptide O-xylosyltransferase</fullName>
    </recommendedName>
</protein>
<evidence type="ECO:0000256" key="13">
    <source>
        <dbReference type="ARBA" id="ARBA00023180"/>
    </source>
</evidence>
<keyword evidence="4" id="KW-0808">Transferase</keyword>
<dbReference type="InterPro" id="IPR003406">
    <property type="entry name" value="Glyco_trans_14"/>
</dbReference>
<keyword evidence="5" id="KW-0812">Transmembrane</keyword>
<name>A0A644X3J9_9ZZZZ</name>
<evidence type="ECO:0000256" key="4">
    <source>
        <dbReference type="ARBA" id="ARBA00022679"/>
    </source>
</evidence>
<evidence type="ECO:0000256" key="10">
    <source>
        <dbReference type="ARBA" id="ARBA00023034"/>
    </source>
</evidence>
<dbReference type="GO" id="GO:0015012">
    <property type="term" value="P:heparan sulfate proteoglycan biosynthetic process"/>
    <property type="evidence" value="ECO:0007669"/>
    <property type="project" value="TreeGrafter"/>
</dbReference>
<evidence type="ECO:0000256" key="12">
    <source>
        <dbReference type="ARBA" id="ARBA00023157"/>
    </source>
</evidence>
<gene>
    <name evidence="15" type="ORF">SDC9_57066</name>
</gene>
<keyword evidence="6" id="KW-0479">Metal-binding</keyword>
<evidence type="ECO:0000313" key="15">
    <source>
        <dbReference type="EMBL" id="MPM10732.1"/>
    </source>
</evidence>
<evidence type="ECO:0000256" key="3">
    <source>
        <dbReference type="ARBA" id="ARBA00022676"/>
    </source>
</evidence>
<dbReference type="InterPro" id="IPR043538">
    <property type="entry name" value="XYLT"/>
</dbReference>
<organism evidence="15">
    <name type="scientific">bioreactor metagenome</name>
    <dbReference type="NCBI Taxonomy" id="1076179"/>
    <lineage>
        <taxon>unclassified sequences</taxon>
        <taxon>metagenomes</taxon>
        <taxon>ecological metagenomes</taxon>
    </lineage>
</organism>
<keyword evidence="10" id="KW-0333">Golgi apparatus</keyword>
<keyword evidence="9" id="KW-1133">Transmembrane helix</keyword>
<keyword evidence="3" id="KW-0328">Glycosyltransferase</keyword>